<dbReference type="RefSeq" id="WP_201328217.1">
    <property type="nucleotide sequence ID" value="NZ_AP017470.1"/>
</dbReference>
<keyword evidence="1" id="KW-1133">Transmembrane helix</keyword>
<evidence type="ECO:0008006" key="4">
    <source>
        <dbReference type="Google" id="ProtNLM"/>
    </source>
</evidence>
<feature type="transmembrane region" description="Helical" evidence="1">
    <location>
        <begin position="130"/>
        <end position="154"/>
    </location>
</feature>
<reference evidence="2 3" key="1">
    <citation type="journal article" date="2012" name="Extremophiles">
        <title>Thermotomaculum hydrothermale gen. nov., sp. nov., a novel heterotrophic thermophile within the phylum Acidobacteria from a deep-sea hydrothermal vent chimney in the Southern Okinawa Trough.</title>
        <authorList>
            <person name="Izumi H."/>
            <person name="Nunoura T."/>
            <person name="Miyazaki M."/>
            <person name="Mino S."/>
            <person name="Toki T."/>
            <person name="Takai K."/>
            <person name="Sako Y."/>
            <person name="Sawabe T."/>
            <person name="Nakagawa S."/>
        </authorList>
    </citation>
    <scope>NUCLEOTIDE SEQUENCE [LARGE SCALE GENOMIC DNA]</scope>
    <source>
        <strain evidence="2 3">AC55</strain>
    </source>
</reference>
<dbReference type="InterPro" id="IPR014509">
    <property type="entry name" value="YjdF-like"/>
</dbReference>
<dbReference type="InterPro" id="IPR058534">
    <property type="entry name" value="YjdF"/>
</dbReference>
<evidence type="ECO:0000256" key="1">
    <source>
        <dbReference type="SAM" id="Phobius"/>
    </source>
</evidence>
<dbReference type="Pfam" id="PF09997">
    <property type="entry name" value="DUF2238"/>
    <property type="match status" value="1"/>
</dbReference>
<evidence type="ECO:0000313" key="2">
    <source>
        <dbReference type="EMBL" id="BBB31883.1"/>
    </source>
</evidence>
<keyword evidence="3" id="KW-1185">Reference proteome</keyword>
<protein>
    <recommendedName>
        <fullName evidence="4">DUF2238 domain-containing protein</fullName>
    </recommendedName>
</protein>
<feature type="transmembrane region" description="Helical" evidence="1">
    <location>
        <begin position="35"/>
        <end position="52"/>
    </location>
</feature>
<accession>A0A7R6PLQ3</accession>
<keyword evidence="1" id="KW-0812">Transmembrane</keyword>
<feature type="transmembrane region" description="Helical" evidence="1">
    <location>
        <begin position="61"/>
        <end position="80"/>
    </location>
</feature>
<feature type="transmembrane region" description="Helical" evidence="1">
    <location>
        <begin position="102"/>
        <end position="118"/>
    </location>
</feature>
<dbReference type="Proteomes" id="UP000595564">
    <property type="component" value="Chromosome"/>
</dbReference>
<dbReference type="AlphaFoldDB" id="A0A7R6PLQ3"/>
<dbReference type="KEGG" id="thyd:TTHT_0259"/>
<dbReference type="PIRSF" id="PIRSF020606">
    <property type="entry name" value="UCP020606"/>
    <property type="match status" value="1"/>
</dbReference>
<gene>
    <name evidence="2" type="ORF">TTHT_0259</name>
</gene>
<evidence type="ECO:0000313" key="3">
    <source>
        <dbReference type="Proteomes" id="UP000595564"/>
    </source>
</evidence>
<dbReference type="EMBL" id="AP017470">
    <property type="protein sequence ID" value="BBB31883.1"/>
    <property type="molecule type" value="Genomic_DNA"/>
</dbReference>
<organism evidence="2 3">
    <name type="scientific">Thermotomaculum hydrothermale</name>
    <dbReference type="NCBI Taxonomy" id="981385"/>
    <lineage>
        <taxon>Bacteria</taxon>
        <taxon>Pseudomonadati</taxon>
        <taxon>Acidobacteriota</taxon>
        <taxon>Holophagae</taxon>
        <taxon>Thermotomaculales</taxon>
        <taxon>Thermotomaculaceae</taxon>
        <taxon>Thermotomaculum</taxon>
    </lineage>
</organism>
<proteinExistence type="predicted"/>
<name>A0A7R6PLQ3_9BACT</name>
<sequence>MKDKSFLDLPKLLLIVYIVLFVVCAINPVDRKVWFFENITVLIVVVPLVLTYKKFRFSNTAYILMFVWIVMHTIGGHYVFKNVPFDFVNNLFGWERNNYDRVAHFSVGFYAFAIAELLDRKKLVNSKIVLFLFPIFAIFTVASVYEIIEWIAAGNLSPKEALYYVSAQGDIWDAQKDMLCDGLGAILATCFYFLQKRLF</sequence>
<keyword evidence="1" id="KW-0472">Membrane</keyword>
<feature type="transmembrane region" description="Helical" evidence="1">
    <location>
        <begin position="12"/>
        <end position="29"/>
    </location>
</feature>